<feature type="domain" description="Carboxymuconolactone decarboxylase-like" evidence="2">
    <location>
        <begin position="31"/>
        <end position="114"/>
    </location>
</feature>
<protein>
    <submittedName>
        <fullName evidence="3">Carboxymuconolactone decarboxylase family protein</fullName>
    </submittedName>
</protein>
<evidence type="ECO:0000256" key="1">
    <source>
        <dbReference type="SAM" id="SignalP"/>
    </source>
</evidence>
<dbReference type="PANTHER" id="PTHR33570">
    <property type="entry name" value="4-CARBOXYMUCONOLACTONE DECARBOXYLASE FAMILY PROTEIN"/>
    <property type="match status" value="1"/>
</dbReference>
<sequence length="249" mass="26778">MKKLAPIALALSLGGTASIAQTGSALERAAPALAAYDQNTVEGNLWQREGLSPRDRSIVSVSALIAGGKTTLQPKEFARALDNGVTPAELSGIITHLAFYAGWNNGVEAAQVAAALYDERDIASDSLPGADVELLPLDQETEDARKTSVQETHGATSQGVVDFTESPMFLDLWLRPDLAPRDRSLVTVSSLVANGQSEQVTFHLNRAMDNGLTREEASEALTQLAFYANWPNVYSAMPVFQDVFDSREQ</sequence>
<name>A0A533I8D4_PARDE</name>
<organism evidence="3 4">
    <name type="scientific">Paracoccus denitrificans</name>
    <dbReference type="NCBI Taxonomy" id="266"/>
    <lineage>
        <taxon>Bacteria</taxon>
        <taxon>Pseudomonadati</taxon>
        <taxon>Pseudomonadota</taxon>
        <taxon>Alphaproteobacteria</taxon>
        <taxon>Rhodobacterales</taxon>
        <taxon>Paracoccaceae</taxon>
        <taxon>Paracoccus</taxon>
    </lineage>
</organism>
<gene>
    <name evidence="3" type="ORF">DI616_06815</name>
</gene>
<proteinExistence type="predicted"/>
<feature type="domain" description="Carboxymuconolactone decarboxylase-like" evidence="2">
    <location>
        <begin position="169"/>
        <end position="241"/>
    </location>
</feature>
<dbReference type="Pfam" id="PF02627">
    <property type="entry name" value="CMD"/>
    <property type="match status" value="2"/>
</dbReference>
<dbReference type="InterPro" id="IPR052512">
    <property type="entry name" value="4CMD/NDH-1_regulator"/>
</dbReference>
<reference evidence="3 4" key="1">
    <citation type="journal article" date="2017" name="Nat. Commun.">
        <title>In situ click chemistry generation of cyclooxygenase-2 inhibitors.</title>
        <authorList>
            <person name="Bhardwaj A."/>
            <person name="Kaur J."/>
            <person name="Wuest M."/>
            <person name="Wuest F."/>
        </authorList>
    </citation>
    <scope>NUCLEOTIDE SEQUENCE [LARGE SCALE GENOMIC DNA]</scope>
    <source>
        <strain evidence="3">S2_012_000_R3_94</strain>
    </source>
</reference>
<comment type="caution">
    <text evidence="3">The sequence shown here is derived from an EMBL/GenBank/DDBJ whole genome shotgun (WGS) entry which is preliminary data.</text>
</comment>
<dbReference type="Proteomes" id="UP000315344">
    <property type="component" value="Unassembled WGS sequence"/>
</dbReference>
<dbReference type="SUPFAM" id="SSF69118">
    <property type="entry name" value="AhpD-like"/>
    <property type="match status" value="1"/>
</dbReference>
<evidence type="ECO:0000313" key="4">
    <source>
        <dbReference type="Proteomes" id="UP000315344"/>
    </source>
</evidence>
<dbReference type="PANTHER" id="PTHR33570:SF9">
    <property type="entry name" value="BLL4600 PROTEIN"/>
    <property type="match status" value="1"/>
</dbReference>
<dbReference type="InterPro" id="IPR003779">
    <property type="entry name" value="CMD-like"/>
</dbReference>
<feature type="chain" id="PRO_5021947655" evidence="1">
    <location>
        <begin position="21"/>
        <end position="249"/>
    </location>
</feature>
<dbReference type="Gene3D" id="1.20.1290.10">
    <property type="entry name" value="AhpD-like"/>
    <property type="match status" value="1"/>
</dbReference>
<dbReference type="EMBL" id="VAFL01000004">
    <property type="protein sequence ID" value="TKW67353.1"/>
    <property type="molecule type" value="Genomic_DNA"/>
</dbReference>
<accession>A0A533I8D4</accession>
<feature type="signal peptide" evidence="1">
    <location>
        <begin position="1"/>
        <end position="20"/>
    </location>
</feature>
<keyword evidence="1" id="KW-0732">Signal</keyword>
<dbReference type="AlphaFoldDB" id="A0A533I8D4"/>
<evidence type="ECO:0000259" key="2">
    <source>
        <dbReference type="Pfam" id="PF02627"/>
    </source>
</evidence>
<dbReference type="InterPro" id="IPR029032">
    <property type="entry name" value="AhpD-like"/>
</dbReference>
<dbReference type="GO" id="GO:0051920">
    <property type="term" value="F:peroxiredoxin activity"/>
    <property type="evidence" value="ECO:0007669"/>
    <property type="project" value="InterPro"/>
</dbReference>
<evidence type="ECO:0000313" key="3">
    <source>
        <dbReference type="EMBL" id="TKW67353.1"/>
    </source>
</evidence>